<reference evidence="1" key="1">
    <citation type="journal article" date="2021" name="Proc. Natl. Acad. Sci. U.S.A.">
        <title>A Catalog of Tens of Thousands of Viruses from Human Metagenomes Reveals Hidden Associations with Chronic Diseases.</title>
        <authorList>
            <person name="Tisza M.J."/>
            <person name="Buck C.B."/>
        </authorList>
    </citation>
    <scope>NUCLEOTIDE SEQUENCE</scope>
    <source>
        <strain evidence="1">Ctbvd11</strain>
    </source>
</reference>
<proteinExistence type="predicted"/>
<sequence length="122" mass="14908">MNKFKKLLAEYKNIASEMKVKAELYRRLDWKVRTYITSDEEFNEYKKLWSELLCLNSRAYQIFCEYRQLARTKKYRVLFALGLVRRQHSFVFIAPGKNFGFFRHVDMLSLINYDNIELFRIK</sequence>
<dbReference type="EMBL" id="BK015636">
    <property type="protein sequence ID" value="DAE17131.1"/>
    <property type="molecule type" value="Genomic_DNA"/>
</dbReference>
<accession>A0A8S5QE33</accession>
<evidence type="ECO:0000313" key="1">
    <source>
        <dbReference type="EMBL" id="DAE17131.1"/>
    </source>
</evidence>
<name>A0A8S5QE33_9CAUD</name>
<protein>
    <submittedName>
        <fullName evidence="1">Uncharacterized protein</fullName>
    </submittedName>
</protein>
<organism evidence="1">
    <name type="scientific">Siphoviridae sp. ctbvd11</name>
    <dbReference type="NCBI Taxonomy" id="2825567"/>
    <lineage>
        <taxon>Viruses</taxon>
        <taxon>Duplodnaviria</taxon>
        <taxon>Heunggongvirae</taxon>
        <taxon>Uroviricota</taxon>
        <taxon>Caudoviricetes</taxon>
    </lineage>
</organism>